<dbReference type="SUPFAM" id="SSF103473">
    <property type="entry name" value="MFS general substrate transporter"/>
    <property type="match status" value="1"/>
</dbReference>
<comment type="subcellular location">
    <subcellularLocation>
        <location evidence="1">Membrane</location>
        <topology evidence="1">Multi-pass membrane protein</topology>
    </subcellularLocation>
</comment>
<dbReference type="InterPro" id="IPR020846">
    <property type="entry name" value="MFS_dom"/>
</dbReference>
<keyword evidence="4" id="KW-1133">Transmembrane helix</keyword>
<evidence type="ECO:0000256" key="6">
    <source>
        <dbReference type="ARBA" id="ARBA00037968"/>
    </source>
</evidence>
<organism evidence="8 9">
    <name type="scientific">Aspergillus sclerotialis</name>
    <dbReference type="NCBI Taxonomy" id="2070753"/>
    <lineage>
        <taxon>Eukaryota</taxon>
        <taxon>Fungi</taxon>
        <taxon>Dikarya</taxon>
        <taxon>Ascomycota</taxon>
        <taxon>Pezizomycotina</taxon>
        <taxon>Eurotiomycetes</taxon>
        <taxon>Eurotiomycetidae</taxon>
        <taxon>Eurotiales</taxon>
        <taxon>Aspergillaceae</taxon>
        <taxon>Aspergillus</taxon>
        <taxon>Aspergillus subgen. Polypaecilum</taxon>
    </lineage>
</organism>
<evidence type="ECO:0000313" key="8">
    <source>
        <dbReference type="EMBL" id="RJE26099.1"/>
    </source>
</evidence>
<comment type="similarity">
    <text evidence="6">Belongs to the major facilitator superfamily. Allantoate permease family.</text>
</comment>
<keyword evidence="3" id="KW-0812">Transmembrane</keyword>
<dbReference type="InterPro" id="IPR011701">
    <property type="entry name" value="MFS"/>
</dbReference>
<keyword evidence="9" id="KW-1185">Reference proteome</keyword>
<keyword evidence="5" id="KW-0472">Membrane</keyword>
<evidence type="ECO:0000259" key="7">
    <source>
        <dbReference type="PROSITE" id="PS50850"/>
    </source>
</evidence>
<protein>
    <submittedName>
        <fullName evidence="8">Major Facilitator Superfamily</fullName>
    </submittedName>
</protein>
<keyword evidence="2" id="KW-0813">Transport</keyword>
<dbReference type="InterPro" id="IPR036259">
    <property type="entry name" value="MFS_trans_sf"/>
</dbReference>
<comment type="caution">
    <text evidence="8">The sequence shown here is derived from an EMBL/GenBank/DDBJ whole genome shotgun (WGS) entry which is preliminary data.</text>
</comment>
<dbReference type="GO" id="GO:0022857">
    <property type="term" value="F:transmembrane transporter activity"/>
    <property type="evidence" value="ECO:0007669"/>
    <property type="project" value="InterPro"/>
</dbReference>
<dbReference type="Pfam" id="PF07690">
    <property type="entry name" value="MFS_1"/>
    <property type="match status" value="1"/>
</dbReference>
<evidence type="ECO:0000256" key="2">
    <source>
        <dbReference type="ARBA" id="ARBA00022448"/>
    </source>
</evidence>
<dbReference type="Proteomes" id="UP000266188">
    <property type="component" value="Unassembled WGS sequence"/>
</dbReference>
<accession>A0A3A2ZSH9</accession>
<dbReference type="PANTHER" id="PTHR43791">
    <property type="entry name" value="PERMEASE-RELATED"/>
    <property type="match status" value="1"/>
</dbReference>
<sequence>MTDIASEKHNRKSDDGASFTHGHVKEIENQETPHFSAAAERRLVWKIDLMILPLMLLAYMLAFLDKQGLNTTAIMGIKEELHLSGSDYSWSNAIFYFGYLFFSYPASILLVKFPLGKYLSTTFMIWAVILACHAATTNFAGLMVVRFLLGLFEASLSPGFSLITSLWYRTSEQPLRHGLWFLGNSISFIIGNIISVGIWEIKSSLANWKWVFIIFGIITFVWGALMLWRLPDSPMTTKILTEEERIIAIERLKSNKAGYKSNKLNVGQIFEAFIDYKTWMLAIYVIGTCIPNGGLTAFSSQVLKGFGYSTYRTLLLGMPPGAVMFAGVLLSTAISSKFKNTRCIMSAIMTVISLVGCVLVYATKAIQPRYAGLNLVGLFSVGLPLTMSMISSNVGGFTKRATVSSIIFICYCAGNIIGPQLFFQDEAPKYQSGFLAMIICLVVATIDILLLGVLLFWENKRRDRKAALSGVEERQDTELADITDFQNKDFRYVF</sequence>
<feature type="domain" description="Major facilitator superfamily (MFS) profile" evidence="7">
    <location>
        <begin position="51"/>
        <end position="462"/>
    </location>
</feature>
<dbReference type="GO" id="GO:0016020">
    <property type="term" value="C:membrane"/>
    <property type="evidence" value="ECO:0007669"/>
    <property type="project" value="UniProtKB-SubCell"/>
</dbReference>
<dbReference type="OrthoDB" id="6730379at2759"/>
<name>A0A3A2ZSH9_9EURO</name>
<dbReference type="PROSITE" id="PS50850">
    <property type="entry name" value="MFS"/>
    <property type="match status" value="1"/>
</dbReference>
<gene>
    <name evidence="8" type="ORF">PHISCL_01542</name>
</gene>
<evidence type="ECO:0000256" key="3">
    <source>
        <dbReference type="ARBA" id="ARBA00022692"/>
    </source>
</evidence>
<dbReference type="EMBL" id="MVGC01000029">
    <property type="protein sequence ID" value="RJE26099.1"/>
    <property type="molecule type" value="Genomic_DNA"/>
</dbReference>
<evidence type="ECO:0000313" key="9">
    <source>
        <dbReference type="Proteomes" id="UP000266188"/>
    </source>
</evidence>
<dbReference type="Gene3D" id="1.20.1250.20">
    <property type="entry name" value="MFS general substrate transporter like domains"/>
    <property type="match status" value="2"/>
</dbReference>
<evidence type="ECO:0000256" key="1">
    <source>
        <dbReference type="ARBA" id="ARBA00004141"/>
    </source>
</evidence>
<reference evidence="9" key="1">
    <citation type="submission" date="2017-02" db="EMBL/GenBank/DDBJ databases">
        <authorList>
            <person name="Tafer H."/>
            <person name="Lopandic K."/>
        </authorList>
    </citation>
    <scope>NUCLEOTIDE SEQUENCE [LARGE SCALE GENOMIC DNA]</scope>
    <source>
        <strain evidence="9">CBS 366.77</strain>
    </source>
</reference>
<evidence type="ECO:0000256" key="5">
    <source>
        <dbReference type="ARBA" id="ARBA00023136"/>
    </source>
</evidence>
<dbReference type="AlphaFoldDB" id="A0A3A2ZSH9"/>
<evidence type="ECO:0000256" key="4">
    <source>
        <dbReference type="ARBA" id="ARBA00022989"/>
    </source>
</evidence>
<proteinExistence type="inferred from homology"/>
<dbReference type="FunFam" id="1.20.1250.20:FF:000064">
    <property type="entry name" value="MFS allantoate transporter"/>
    <property type="match status" value="1"/>
</dbReference>
<dbReference type="PANTHER" id="PTHR43791:SF103">
    <property type="entry name" value="MAJOR FACILITATOR SUPERFAMILY (MFS) PROFILE DOMAIN-CONTAINING PROTEIN-RELATED"/>
    <property type="match status" value="1"/>
</dbReference>